<dbReference type="Proteomes" id="UP000283895">
    <property type="component" value="Unassembled WGS sequence"/>
</dbReference>
<proteinExistence type="predicted"/>
<keyword evidence="3" id="KW-1185">Reference proteome</keyword>
<name>A0A423W326_9PEZI</name>
<reference evidence="2 3" key="1">
    <citation type="submission" date="2015-09" db="EMBL/GenBank/DDBJ databases">
        <title>Host preference determinants of Valsa canker pathogens revealed by comparative genomics.</title>
        <authorList>
            <person name="Yin Z."/>
            <person name="Huang L."/>
        </authorList>
    </citation>
    <scope>NUCLEOTIDE SEQUENCE [LARGE SCALE GENOMIC DNA]</scope>
    <source>
        <strain evidence="2 3">03-1</strain>
    </source>
</reference>
<comment type="caution">
    <text evidence="2">The sequence shown here is derived from an EMBL/GenBank/DDBJ whole genome shotgun (WGS) entry which is preliminary data.</text>
</comment>
<evidence type="ECO:0000256" key="1">
    <source>
        <dbReference type="SAM" id="MobiDB-lite"/>
    </source>
</evidence>
<evidence type="ECO:0000313" key="2">
    <source>
        <dbReference type="EMBL" id="ROV97731.1"/>
    </source>
</evidence>
<organism evidence="2 3">
    <name type="scientific">Cytospora schulzeri</name>
    <dbReference type="NCBI Taxonomy" id="448051"/>
    <lineage>
        <taxon>Eukaryota</taxon>
        <taxon>Fungi</taxon>
        <taxon>Dikarya</taxon>
        <taxon>Ascomycota</taxon>
        <taxon>Pezizomycotina</taxon>
        <taxon>Sordariomycetes</taxon>
        <taxon>Sordariomycetidae</taxon>
        <taxon>Diaporthales</taxon>
        <taxon>Cytosporaceae</taxon>
        <taxon>Cytospora</taxon>
    </lineage>
</organism>
<sequence length="968" mass="106686">MEKEDHYHGILVAFEGPDDAVSTQMRLLPTSPQVLILPSIQAYMQGEEESRYSARALVKNAHKAAEARHDVAMAFLRGSSANNKRIVFLSGGTAGAVSQCIAIISEHQAPGDLLAAESVFRNVAQYGVKGLDRGEKYSDPTTLQMLGREADSDVQYWENDEVEDPITKAMRAADALYEETEFLQPVVCFTRKRPRSLSLPMYGYADEMGEPSPFYVFGSQADEEDRLDSNLDRGEPTNCQQTMEEELAKIHAMRNQNGIPRGRLVLTRPPSRLEEPYEPHNAETQPTMQALSPILDAVLSPPATPDGVIYGEARLVQMRASRMNKPLRNTRSLEDLELHQARRRRISSTSTAPAPKRAALSGVSEAKSRHLSIVEDPYSSNNLLHLPQAKFVKAHTTTIRKSPTFQGRPPKPTRESYVHRGTDAADFDDEHRALAELFQPVLPLTEDLVIRFTDGTYNPILDSVIQSFKSGSLPVCPSPHASSHIGPTNSCPSTAMASDLSSLKEQVWLPRVAEHPDYSVDSEEYNPFMARGHDVRCSQSKLQTPSPPLSAVAMYTRQLPTPSQTPPPVANKTESRFHEFSTSGRPNAIVVQNELRSVLELYFPPQQDEGYHELSRRPLPDMGSLWSPIFSESAAHGNKMSGRSTDLILAIGCQRGVKRDFLPALMGQIEKLGAKPSGMSRSGRLDIRYLIANAMQSFTAQPLLQQTHNNPFENPYLLSCLIIPHLETYLAVHSSIRFLLLEYPAEHLATVLALQKLVGNNILKVAGIIDSEATSPISDNFSPPSSKHSSRTCAVYNNIDINSLDSINLGGPPFPDNKPSLGHRRRHSFSKANYLLTSSASESDIAVFISTIWKLLIEVDSFYVPERSPSHGSRAGTARSMKGTITGAVPLPKLMSKLTIQGRNDNSPVYTHTPPMSPRYDVNDGGEGNSNNIPRHEVSGARRYGAEPGPETALEVDYPPPAGESNRG</sequence>
<dbReference type="OrthoDB" id="5401106at2759"/>
<feature type="region of interest" description="Disordered" evidence="1">
    <location>
        <begin position="903"/>
        <end position="968"/>
    </location>
</feature>
<accession>A0A423W326</accession>
<dbReference type="STRING" id="356882.A0A423W326"/>
<dbReference type="AlphaFoldDB" id="A0A423W326"/>
<evidence type="ECO:0000313" key="3">
    <source>
        <dbReference type="Proteomes" id="UP000283895"/>
    </source>
</evidence>
<protein>
    <submittedName>
        <fullName evidence="2">Uncharacterized protein</fullName>
    </submittedName>
</protein>
<dbReference type="EMBL" id="LKEA01000028">
    <property type="protein sequence ID" value="ROV97731.1"/>
    <property type="molecule type" value="Genomic_DNA"/>
</dbReference>
<gene>
    <name evidence="2" type="ORF">VMCG_07391</name>
</gene>
<feature type="region of interest" description="Disordered" evidence="1">
    <location>
        <begin position="343"/>
        <end position="363"/>
    </location>
</feature>